<evidence type="ECO:0000313" key="3">
    <source>
        <dbReference type="Proteomes" id="UP000696485"/>
    </source>
</evidence>
<proteinExistence type="predicted"/>
<dbReference type="AlphaFoldDB" id="A0A9P5ST82"/>
<sequence>MRVLIAPTIAPTTDDPGHFSDVEMASPTEPSPVQGELVDGNESETAIEIDPNTTAANSESVTTRTIKKFRSLRRPSATPIDQQRPTAPEALAQDGTQSTSKAPQGSASPAATSASGPAPISSTKPKIMKRAKTIVFRPEVTMQPLSSKNVIPPWNRIPSTMTPISPVSPTSPSLSPSNDGSSDSSFDSTLFSYNEERPRKMSMTQSKTMSSIPTQPALFSLASGSSGGASYTVSSSASIATSLSGLVTTSDFGAGITRGGSVSSQGSFSPSTTPLVAPWNRVNSKSEINTHLHSLIKIAGQPSPSLQSPFVPVEISKSVKKKQLQAGPTASKGLSGRGLSKSVTVPANLKDYQDQNQEFSQQIQKLRSNPIPVLTQSPQTRNRISSGCRVRNGSGATMTRSRSAADTNLAQGVVPIMTISAPEPSHPQQGVEQDNAVPSDGIRKKRAPRRESGSLHSPSMSTKQPVSILKNSGTRKSSLTVPVSGMFFPSQIGDNPRVSIKPRSSSISVATTFKIVMDADTIVALQVVEDPREFVLTLAELRTRIEAKLLKSNIQLPAAFDLVWKSSASASIASIASASGSLPSSATPSTSTSSFFPGQGLVLKTDQDLLQAIQGSKNRKVTLRCTF</sequence>
<feature type="region of interest" description="Disordered" evidence="1">
    <location>
        <begin position="420"/>
        <end position="477"/>
    </location>
</feature>
<feature type="compositionally biased region" description="Low complexity" evidence="1">
    <location>
        <begin position="331"/>
        <end position="340"/>
    </location>
</feature>
<feature type="region of interest" description="Disordered" evidence="1">
    <location>
        <begin position="367"/>
        <end position="406"/>
    </location>
</feature>
<accession>A0A9P5ST82</accession>
<feature type="region of interest" description="Disordered" evidence="1">
    <location>
        <begin position="161"/>
        <end position="189"/>
    </location>
</feature>
<feature type="region of interest" description="Disordered" evidence="1">
    <location>
        <begin position="319"/>
        <end position="340"/>
    </location>
</feature>
<reference evidence="2" key="1">
    <citation type="journal article" date="2020" name="Fungal Divers.">
        <title>Resolving the Mortierellaceae phylogeny through synthesis of multi-gene phylogenetics and phylogenomics.</title>
        <authorList>
            <person name="Vandepol N."/>
            <person name="Liber J."/>
            <person name="Desiro A."/>
            <person name="Na H."/>
            <person name="Kennedy M."/>
            <person name="Barry K."/>
            <person name="Grigoriev I.V."/>
            <person name="Miller A.N."/>
            <person name="O'Donnell K."/>
            <person name="Stajich J.E."/>
            <person name="Bonito G."/>
        </authorList>
    </citation>
    <scope>NUCLEOTIDE SEQUENCE</scope>
    <source>
        <strain evidence="2">NVP1</strain>
    </source>
</reference>
<dbReference type="Proteomes" id="UP000696485">
    <property type="component" value="Unassembled WGS sequence"/>
</dbReference>
<name>A0A9P5ST82_9FUNG</name>
<feature type="compositionally biased region" description="Polar residues" evidence="1">
    <location>
        <begin position="454"/>
        <end position="477"/>
    </location>
</feature>
<organism evidence="2 3">
    <name type="scientific">Podila minutissima</name>
    <dbReference type="NCBI Taxonomy" id="64525"/>
    <lineage>
        <taxon>Eukaryota</taxon>
        <taxon>Fungi</taxon>
        <taxon>Fungi incertae sedis</taxon>
        <taxon>Mucoromycota</taxon>
        <taxon>Mortierellomycotina</taxon>
        <taxon>Mortierellomycetes</taxon>
        <taxon>Mortierellales</taxon>
        <taxon>Mortierellaceae</taxon>
        <taxon>Podila</taxon>
    </lineage>
</organism>
<protein>
    <submittedName>
        <fullName evidence="2">Uncharacterized protein</fullName>
    </submittedName>
</protein>
<comment type="caution">
    <text evidence="2">The sequence shown here is derived from an EMBL/GenBank/DDBJ whole genome shotgun (WGS) entry which is preliminary data.</text>
</comment>
<feature type="compositionally biased region" description="Polar residues" evidence="1">
    <location>
        <begin position="51"/>
        <end position="64"/>
    </location>
</feature>
<feature type="compositionally biased region" description="Polar residues" evidence="1">
    <location>
        <begin position="374"/>
        <end position="385"/>
    </location>
</feature>
<evidence type="ECO:0000256" key="1">
    <source>
        <dbReference type="SAM" id="MobiDB-lite"/>
    </source>
</evidence>
<feature type="compositionally biased region" description="Low complexity" evidence="1">
    <location>
        <begin position="102"/>
        <end position="123"/>
    </location>
</feature>
<dbReference type="EMBL" id="JAAAUY010000139">
    <property type="protein sequence ID" value="KAF9334606.1"/>
    <property type="molecule type" value="Genomic_DNA"/>
</dbReference>
<feature type="region of interest" description="Disordered" evidence="1">
    <location>
        <begin position="1"/>
        <end position="129"/>
    </location>
</feature>
<gene>
    <name evidence="2" type="ORF">BG006_001842</name>
</gene>
<keyword evidence="3" id="KW-1185">Reference proteome</keyword>
<feature type="compositionally biased region" description="Polar residues" evidence="1">
    <location>
        <begin position="394"/>
        <end position="406"/>
    </location>
</feature>
<evidence type="ECO:0000313" key="2">
    <source>
        <dbReference type="EMBL" id="KAF9334606.1"/>
    </source>
</evidence>